<dbReference type="RefSeq" id="WP_071501724.1">
    <property type="nucleotide sequence ID" value="NZ_MORL01000001.1"/>
</dbReference>
<keyword evidence="2" id="KW-1185">Reference proteome</keyword>
<dbReference type="EMBL" id="MORL01000001">
    <property type="protein sequence ID" value="OIN61222.1"/>
    <property type="molecule type" value="Genomic_DNA"/>
</dbReference>
<sequence length="132" mass="15012">MKTVTYPVSQPIGVEYYQCPEGSGSVCRVERQAGTKRYKMTYYVIGPQVQVYQSETFPYGWKWIGFDEFQNVKTSVLSALGLICQEAEHLNMMAEYEALTSFSLSDRNTPGFGQGPIKLCFLFVNKLNYMVS</sequence>
<comment type="caution">
    <text evidence="1">The sequence shown here is derived from an EMBL/GenBank/DDBJ whole genome shotgun (WGS) entry which is preliminary data.</text>
</comment>
<organism evidence="1 2">
    <name type="scientific">Arsenicibacter rosenii</name>
    <dbReference type="NCBI Taxonomy" id="1750698"/>
    <lineage>
        <taxon>Bacteria</taxon>
        <taxon>Pseudomonadati</taxon>
        <taxon>Bacteroidota</taxon>
        <taxon>Cytophagia</taxon>
        <taxon>Cytophagales</taxon>
        <taxon>Spirosomataceae</taxon>
        <taxon>Arsenicibacter</taxon>
    </lineage>
</organism>
<evidence type="ECO:0000313" key="2">
    <source>
        <dbReference type="Proteomes" id="UP000181790"/>
    </source>
</evidence>
<gene>
    <name evidence="1" type="ORF">BLX24_03940</name>
</gene>
<accession>A0A1S2VR26</accession>
<dbReference type="AlphaFoldDB" id="A0A1S2VR26"/>
<dbReference type="Proteomes" id="UP000181790">
    <property type="component" value="Unassembled WGS sequence"/>
</dbReference>
<proteinExistence type="predicted"/>
<reference evidence="1 2" key="1">
    <citation type="submission" date="2016-10" db="EMBL/GenBank/DDBJ databases">
        <title>Arsenicibacter rosenii gen. nov., sp. nov., an efficient arsenic-methylating bacterium isolated from an arsenic-contaminated paddy soil.</title>
        <authorList>
            <person name="Huang K."/>
        </authorList>
    </citation>
    <scope>NUCLEOTIDE SEQUENCE [LARGE SCALE GENOMIC DNA]</scope>
    <source>
        <strain evidence="1 2">SM-1</strain>
    </source>
</reference>
<evidence type="ECO:0000313" key="1">
    <source>
        <dbReference type="EMBL" id="OIN61222.1"/>
    </source>
</evidence>
<protein>
    <submittedName>
        <fullName evidence="1">Uncharacterized protein</fullName>
    </submittedName>
</protein>
<name>A0A1S2VR26_9BACT</name>